<feature type="compositionally biased region" description="Basic and acidic residues" evidence="1">
    <location>
        <begin position="901"/>
        <end position="923"/>
    </location>
</feature>
<dbReference type="GO" id="GO:0004534">
    <property type="term" value="F:5'-3' RNA exonuclease activity"/>
    <property type="evidence" value="ECO:0007669"/>
    <property type="project" value="TreeGrafter"/>
</dbReference>
<keyword evidence="3" id="KW-0269">Exonuclease</keyword>
<dbReference type="InterPro" id="IPR027073">
    <property type="entry name" value="5_3_exoribonuclease"/>
</dbReference>
<accession>C9ZV53</accession>
<evidence type="ECO:0000259" key="2">
    <source>
        <dbReference type="Pfam" id="PF03159"/>
    </source>
</evidence>
<feature type="region of interest" description="Disordered" evidence="1">
    <location>
        <begin position="570"/>
        <end position="590"/>
    </location>
</feature>
<keyword evidence="3" id="KW-0378">Hydrolase</keyword>
<feature type="compositionally biased region" description="Basic residues" evidence="1">
    <location>
        <begin position="190"/>
        <end position="199"/>
    </location>
</feature>
<dbReference type="EMBL" id="FN554971">
    <property type="protein sequence ID" value="CBH13291.1"/>
    <property type="molecule type" value="Genomic_DNA"/>
</dbReference>
<protein>
    <submittedName>
        <fullName evidence="3">5'-3' exonuclease XRNC, putative</fullName>
    </submittedName>
</protein>
<proteinExistence type="predicted"/>
<evidence type="ECO:0000313" key="4">
    <source>
        <dbReference type="Proteomes" id="UP000002316"/>
    </source>
</evidence>
<dbReference type="OrthoDB" id="278118at2759"/>
<dbReference type="VEuPathDB" id="TriTrypDB:Tbg972.8.2390"/>
<feature type="region of interest" description="Disordered" evidence="1">
    <location>
        <begin position="711"/>
        <end position="730"/>
    </location>
</feature>
<dbReference type="PANTHER" id="PTHR12341:SF29">
    <property type="entry name" value="EXONUCLEASE XRNC, PUTATIVE-RELATED"/>
    <property type="match status" value="1"/>
</dbReference>
<dbReference type="Gene3D" id="3.40.50.12390">
    <property type="match status" value="1"/>
</dbReference>
<dbReference type="InterPro" id="IPR004859">
    <property type="entry name" value="Xrn1_N"/>
</dbReference>
<feature type="compositionally biased region" description="Basic and acidic residues" evidence="1">
    <location>
        <begin position="200"/>
        <end position="209"/>
    </location>
</feature>
<feature type="domain" description="Xrn1 N-terminal" evidence="2">
    <location>
        <begin position="93"/>
        <end position="335"/>
    </location>
</feature>
<dbReference type="KEGG" id="tbg:TbgDal_VIII2390"/>
<dbReference type="GO" id="GO:0005634">
    <property type="term" value="C:nucleus"/>
    <property type="evidence" value="ECO:0007669"/>
    <property type="project" value="TreeGrafter"/>
</dbReference>
<reference evidence="4" key="1">
    <citation type="journal article" date="2010" name="PLoS Negl. Trop. Dis.">
        <title>The genome sequence of Trypanosoma brucei gambiense, causative agent of chronic human african trypanosomiasis.</title>
        <authorList>
            <person name="Jackson A.P."/>
            <person name="Sanders M."/>
            <person name="Berry A."/>
            <person name="McQuillan J."/>
            <person name="Aslett M.A."/>
            <person name="Quail M.A."/>
            <person name="Chukualim B."/>
            <person name="Capewell P."/>
            <person name="MacLeod A."/>
            <person name="Melville S.E."/>
            <person name="Gibson W."/>
            <person name="Barry J.D."/>
            <person name="Berriman M."/>
            <person name="Hertz-Fowler C."/>
        </authorList>
    </citation>
    <scope>NUCLEOTIDE SEQUENCE [LARGE SCALE GENOMIC DNA]</scope>
    <source>
        <strain evidence="4">MHOM/CI/86/DAL972</strain>
    </source>
</reference>
<dbReference type="AlphaFoldDB" id="C9ZV53"/>
<dbReference type="GO" id="GO:0000956">
    <property type="term" value="P:nuclear-transcribed mRNA catabolic process"/>
    <property type="evidence" value="ECO:0007669"/>
    <property type="project" value="TreeGrafter"/>
</dbReference>
<dbReference type="Pfam" id="PF03159">
    <property type="entry name" value="XRN_N"/>
    <property type="match status" value="1"/>
</dbReference>
<dbReference type="GeneID" id="23863412"/>
<dbReference type="RefSeq" id="XP_011775568.1">
    <property type="nucleotide sequence ID" value="XM_011777266.1"/>
</dbReference>
<evidence type="ECO:0000256" key="1">
    <source>
        <dbReference type="SAM" id="MobiDB-lite"/>
    </source>
</evidence>
<evidence type="ECO:0000313" key="3">
    <source>
        <dbReference type="EMBL" id="CBH13291.1"/>
    </source>
</evidence>
<dbReference type="Proteomes" id="UP000002316">
    <property type="component" value="Chromosome 8"/>
</dbReference>
<sequence>MYRTWVRTWKEGSNRRENVVPMCTFVGPDLYSSDVRVYTAVIRCAHSRPLPYPLFLSHPHSFIFVSFFILHDVLFTIINVNHQFIGWRVFAEMGVPLLLTWLRRRFAACFLPSNSNVSADCLYIDVNGLVYQAATLATSGGGDPADIEAAILRRLFDLLDDIVLRLVRPRSLVYLAVDGISPMGKLAQQRSRRRRRRRQDPHSHVRTTEWDSNSISVGTSFMSSLTDALHFYCASRAERINVERLREYKQRDVGKDVASAGFPANEKAAPSLITFVSDNVWRPGEGESKIADAIRRFRSQPNYDPNTAHVICSSDTDVTVCSLILHEPNIHVLRYEHVSASTAKGGNNNWQTYAGDSWASTFFSIYAFREELRLRLRIEQTCSNTMSAEELEKLNKQFEAALHDVVFVLLLFGNDFLPSVGCRIEEGFLDSLLEMLATDFVTRGRSIVDPVTNTIQFDAARYALESLAEMRNERSGGLQVDNGAEGAADWGFVNEQFLQRKAAEEAEKAPWCYAYWTMLQWSLQNSAGVVEHWGCYYPYSTAPPLHLLQKYCGTLSYDALMELAEKRSRRKVGHHNRAHDGTNSGSGERVVRLRGPGPTDVLVQLLVLLPTRSIALLPTAVRKGYSEIEPIVVAPVEEIDFAAVQTWCATKRGLFTEEERVRFDAYALAASDHLVAGDVHAKCVRGNEMLFVADWNAEELAAELRELEEIMQGGGGTRSDGSSSSKKRTDTLNSATGVFTSFFSARNAGKTSAAVAALLSAPKFSRNIGEGGTGNADTVTTSSGIPNINGTSNNTDRDVLQQSIDVDVLSAANFTFHAVSTSALKGESMVRRVGNITGDTFECGSYSVGPLSRNQKTMRVRLRWRVASRPPRDAAPFLPYLLSGLKPRQKSAEGDGTAGKEGVKRPRSEVAKSAGDDDAKKNVFDDFTQQTMLHDTLQEKKEALRRRLEALQGGNATLGT</sequence>
<organism evidence="3 4">
    <name type="scientific">Trypanosoma brucei gambiense (strain MHOM/CI/86/DAL972)</name>
    <dbReference type="NCBI Taxonomy" id="679716"/>
    <lineage>
        <taxon>Eukaryota</taxon>
        <taxon>Discoba</taxon>
        <taxon>Euglenozoa</taxon>
        <taxon>Kinetoplastea</taxon>
        <taxon>Metakinetoplastina</taxon>
        <taxon>Trypanosomatida</taxon>
        <taxon>Trypanosomatidae</taxon>
        <taxon>Trypanosoma</taxon>
    </lineage>
</organism>
<name>C9ZV53_TRYB9</name>
<keyword evidence="3" id="KW-0540">Nuclease</keyword>
<dbReference type="GO" id="GO:0003723">
    <property type="term" value="F:RNA binding"/>
    <property type="evidence" value="ECO:0007669"/>
    <property type="project" value="TreeGrafter"/>
</dbReference>
<gene>
    <name evidence="3" type="ORF">TbgDal_VIII2390</name>
</gene>
<dbReference type="PANTHER" id="PTHR12341">
    <property type="entry name" value="5'-&gt;3' EXORIBONUCLEASE"/>
    <property type="match status" value="1"/>
</dbReference>
<feature type="region of interest" description="Disordered" evidence="1">
    <location>
        <begin position="887"/>
        <end position="923"/>
    </location>
</feature>
<feature type="region of interest" description="Disordered" evidence="1">
    <location>
        <begin position="186"/>
        <end position="209"/>
    </location>
</feature>
<feature type="region of interest" description="Disordered" evidence="1">
    <location>
        <begin position="775"/>
        <end position="796"/>
    </location>
</feature>